<protein>
    <submittedName>
        <fullName evidence="3">Sporulation lipoprotein YhcN/YlaJ (Spore_YhcN_YlaJ)</fullName>
    </submittedName>
</protein>
<evidence type="ECO:0000313" key="3">
    <source>
        <dbReference type="EMBL" id="SFE94674.1"/>
    </source>
</evidence>
<dbReference type="Proteomes" id="UP000199516">
    <property type="component" value="Unassembled WGS sequence"/>
</dbReference>
<feature type="chain" id="PRO_5039165410" evidence="2">
    <location>
        <begin position="19"/>
        <end position="197"/>
    </location>
</feature>
<evidence type="ECO:0000313" key="4">
    <source>
        <dbReference type="Proteomes" id="UP000199516"/>
    </source>
</evidence>
<dbReference type="InterPro" id="IPR019076">
    <property type="entry name" value="Spore_lipoprot_YhcN/YlaJ-like"/>
</dbReference>
<evidence type="ECO:0000256" key="2">
    <source>
        <dbReference type="SAM" id="SignalP"/>
    </source>
</evidence>
<keyword evidence="2" id="KW-0732">Signal</keyword>
<accession>A0A1I2ENI7</accession>
<proteinExistence type="predicted"/>
<sequence>MKKLIVLSIVLFMLQGCAQISNNTKENLGAEYGPHHPMDYVSYTAEEKYKPRPEKVNNFGFSRNYSNEVGLDEELTVYDIIDHQKTAEGLGSLLVQTADVKEAAVLITNEYALVAYTPNSEDSERTAQQVKMTTEAAVPYYYETVITDNPTMKEDIESFKPMDERDRGGHQALERLVSEMKQTTDQPVTDKQKVDSQ</sequence>
<dbReference type="RefSeq" id="WP_177194827.1">
    <property type="nucleotide sequence ID" value="NZ_FONT01000006.1"/>
</dbReference>
<dbReference type="AlphaFoldDB" id="A0A1I2ENI7"/>
<feature type="compositionally biased region" description="Basic and acidic residues" evidence="1">
    <location>
        <begin position="158"/>
        <end position="178"/>
    </location>
</feature>
<dbReference type="EMBL" id="FONT01000006">
    <property type="protein sequence ID" value="SFE94674.1"/>
    <property type="molecule type" value="Genomic_DNA"/>
</dbReference>
<dbReference type="Pfam" id="PF09580">
    <property type="entry name" value="Spore_YhcN_YlaJ"/>
    <property type="match status" value="1"/>
</dbReference>
<keyword evidence="3" id="KW-0449">Lipoprotein</keyword>
<reference evidence="3 4" key="1">
    <citation type="submission" date="2016-10" db="EMBL/GenBank/DDBJ databases">
        <authorList>
            <person name="de Groot N.N."/>
        </authorList>
    </citation>
    <scope>NUCLEOTIDE SEQUENCE [LARGE SCALE GENOMIC DNA]</scope>
    <source>
        <strain evidence="3 4">DSM 23995</strain>
    </source>
</reference>
<feature type="compositionally biased region" description="Basic and acidic residues" evidence="1">
    <location>
        <begin position="188"/>
        <end position="197"/>
    </location>
</feature>
<evidence type="ECO:0000256" key="1">
    <source>
        <dbReference type="SAM" id="MobiDB-lite"/>
    </source>
</evidence>
<keyword evidence="4" id="KW-1185">Reference proteome</keyword>
<organism evidence="3 4">
    <name type="scientific">Alteribacillus iranensis</name>
    <dbReference type="NCBI Taxonomy" id="930128"/>
    <lineage>
        <taxon>Bacteria</taxon>
        <taxon>Bacillati</taxon>
        <taxon>Bacillota</taxon>
        <taxon>Bacilli</taxon>
        <taxon>Bacillales</taxon>
        <taxon>Bacillaceae</taxon>
        <taxon>Alteribacillus</taxon>
    </lineage>
</organism>
<gene>
    <name evidence="3" type="ORF">SAMN05192532_106158</name>
</gene>
<name>A0A1I2ENI7_9BACI</name>
<dbReference type="PROSITE" id="PS51257">
    <property type="entry name" value="PROKAR_LIPOPROTEIN"/>
    <property type="match status" value="1"/>
</dbReference>
<feature type="signal peptide" evidence="2">
    <location>
        <begin position="1"/>
        <end position="18"/>
    </location>
</feature>
<feature type="region of interest" description="Disordered" evidence="1">
    <location>
        <begin position="158"/>
        <end position="197"/>
    </location>
</feature>